<organism evidence="1 2">
    <name type="scientific">Arachnia propionica</name>
    <dbReference type="NCBI Taxonomy" id="1750"/>
    <lineage>
        <taxon>Bacteria</taxon>
        <taxon>Bacillati</taxon>
        <taxon>Actinomycetota</taxon>
        <taxon>Actinomycetes</taxon>
        <taxon>Propionibacteriales</taxon>
        <taxon>Propionibacteriaceae</taxon>
        <taxon>Arachnia</taxon>
    </lineage>
</organism>
<dbReference type="Pfam" id="PF12787">
    <property type="entry name" value="EcsC"/>
    <property type="match status" value="1"/>
</dbReference>
<reference evidence="1" key="1">
    <citation type="submission" date="2021-03" db="EMBL/GenBank/DDBJ databases">
        <title>Human Oral Microbial Genomes.</title>
        <authorList>
            <person name="Johnston C.D."/>
            <person name="Chen T."/>
            <person name="Dewhirst F.E."/>
        </authorList>
    </citation>
    <scope>NUCLEOTIDE SEQUENCE</scope>
    <source>
        <strain evidence="1">F0714</strain>
    </source>
</reference>
<dbReference type="Proteomes" id="UP000677180">
    <property type="component" value="Chromosome"/>
</dbReference>
<sequence length="241" mass="25582">MRAWQKDGGKMSDANDANNKVVATAEGLTSDAFHRLLDLAITGRGKLQGARTIANNQLRQRNDQEDAIRWLSNQHIALAGGQGFATNWGGFLLSLVTIPANMAAAAFVQARAVAAIAHLRGYELNDPRVRTAILMVMLGPRGSAALIASGDLPSSAAAVATAPAFDPQLDSRVSRALLEHSMNQVGGKRLGVFLAKKVPLVGGGVGAVVDGWSTRSIVQYAQEQFVSRRPRATGYVIIVED</sequence>
<gene>
    <name evidence="1" type="ORF">J5A53_14050</name>
</gene>
<dbReference type="AlphaFoldDB" id="A0AB37I3H0"/>
<accession>A0AB37I3H0</accession>
<dbReference type="RefSeq" id="WP_014845459.1">
    <property type="nucleotide sequence ID" value="NZ_CAURRE010000131.1"/>
</dbReference>
<proteinExistence type="predicted"/>
<dbReference type="GeneID" id="64405823"/>
<protein>
    <submittedName>
        <fullName evidence="1">EcsC family protein</fullName>
    </submittedName>
</protein>
<dbReference type="EMBL" id="CP072385">
    <property type="protein sequence ID" value="QUC10864.1"/>
    <property type="molecule type" value="Genomic_DNA"/>
</dbReference>
<name>A0AB37I3H0_9ACTN</name>
<dbReference type="InterPro" id="IPR024787">
    <property type="entry name" value="EcsC"/>
</dbReference>
<evidence type="ECO:0000313" key="1">
    <source>
        <dbReference type="EMBL" id="QUC10864.1"/>
    </source>
</evidence>
<evidence type="ECO:0000313" key="2">
    <source>
        <dbReference type="Proteomes" id="UP000677180"/>
    </source>
</evidence>